<dbReference type="CDD" id="cd00093">
    <property type="entry name" value="HTH_XRE"/>
    <property type="match status" value="1"/>
</dbReference>
<reference evidence="2" key="2">
    <citation type="submission" date="2021-04" db="EMBL/GenBank/DDBJ databases">
        <authorList>
            <person name="Gilroy R."/>
        </authorList>
    </citation>
    <scope>NUCLEOTIDE SEQUENCE</scope>
    <source>
        <strain evidence="2">CHK186-1790</strain>
    </source>
</reference>
<sequence length="500" mass="55665">MSIFSEYLSAQIARKGINYSRLAQLSGVDRTLIHHMAQGRRKPSGPEVAERLAAGLALTPEEREELLRRCRIVQIGEKTYLRRQAVQKMLCGISMTGHWAAPAAHNETDFIPPPVCCGAAQVRVLLQRLIDRERAVEGGTIDLLGQPENAFLLQLLQNASAGSALHIRHILCLDNGADAEETNLRCLGELLPTLLASGNYEAYHYYSALSSAAGHMTPFPILLLTSSCAVQLNADYTAAIVSTGPAFHLLEKHFQESLRHCRPLARAADDLGHYLENYGIIWDRIQAGEKDTFLNLVPDLCCMPFLDRELLEAHLLQSLPDREVMVERLFQLTRKSLAGVREYPVVQFLCLEGVWRFLRTGRFSEAPDAFYTPISPAGRARILRRVIQEAEAAEHFQLRLYNHTLLPFPDALSLTIGLEEQTVCMNCRDAGSSFTALSLQEPSLSNAFADYFFSLLENPAVLSKQESLAQLQAIQKAFEKNGASDSISSIVRRKNCSDDM</sequence>
<accession>A0A9D2NZM8</accession>
<gene>
    <name evidence="2" type="ORF">H9701_01600</name>
</gene>
<reference evidence="2" key="1">
    <citation type="journal article" date="2021" name="PeerJ">
        <title>Extensive microbial diversity within the chicken gut microbiome revealed by metagenomics and culture.</title>
        <authorList>
            <person name="Gilroy R."/>
            <person name="Ravi A."/>
            <person name="Getino M."/>
            <person name="Pursley I."/>
            <person name="Horton D.L."/>
            <person name="Alikhan N.F."/>
            <person name="Baker D."/>
            <person name="Gharbi K."/>
            <person name="Hall N."/>
            <person name="Watson M."/>
            <person name="Adriaenssens E.M."/>
            <person name="Foster-Nyarko E."/>
            <person name="Jarju S."/>
            <person name="Secka A."/>
            <person name="Antonio M."/>
            <person name="Oren A."/>
            <person name="Chaudhuri R.R."/>
            <person name="La Ragione R."/>
            <person name="Hildebrand F."/>
            <person name="Pallen M.J."/>
        </authorList>
    </citation>
    <scope>NUCLEOTIDE SEQUENCE</scope>
    <source>
        <strain evidence="2">CHK186-1790</strain>
    </source>
</reference>
<evidence type="ECO:0000313" key="2">
    <source>
        <dbReference type="EMBL" id="HJC40235.1"/>
    </source>
</evidence>
<dbReference type="Proteomes" id="UP000823882">
    <property type="component" value="Unassembled WGS sequence"/>
</dbReference>
<dbReference type="SMART" id="SM00530">
    <property type="entry name" value="HTH_XRE"/>
    <property type="match status" value="1"/>
</dbReference>
<feature type="domain" description="HTH cro/C1-type" evidence="1">
    <location>
        <begin position="7"/>
        <end position="63"/>
    </location>
</feature>
<dbReference type="Pfam" id="PF13560">
    <property type="entry name" value="HTH_31"/>
    <property type="match status" value="1"/>
</dbReference>
<evidence type="ECO:0000259" key="1">
    <source>
        <dbReference type="SMART" id="SM00530"/>
    </source>
</evidence>
<dbReference type="SUPFAM" id="SSF47413">
    <property type="entry name" value="lambda repressor-like DNA-binding domains"/>
    <property type="match status" value="1"/>
</dbReference>
<dbReference type="GO" id="GO:0003677">
    <property type="term" value="F:DNA binding"/>
    <property type="evidence" value="ECO:0007669"/>
    <property type="project" value="InterPro"/>
</dbReference>
<dbReference type="AlphaFoldDB" id="A0A9D2NZM8"/>
<evidence type="ECO:0000313" key="3">
    <source>
        <dbReference type="Proteomes" id="UP000823882"/>
    </source>
</evidence>
<dbReference type="InterPro" id="IPR010982">
    <property type="entry name" value="Lambda_DNA-bd_dom_sf"/>
</dbReference>
<dbReference type="EMBL" id="DWWJ01000028">
    <property type="protein sequence ID" value="HJC40235.1"/>
    <property type="molecule type" value="Genomic_DNA"/>
</dbReference>
<dbReference type="InterPro" id="IPR001387">
    <property type="entry name" value="Cro/C1-type_HTH"/>
</dbReference>
<organism evidence="2 3">
    <name type="scientific">Candidatus Intestinimonas pullistercoris</name>
    <dbReference type="NCBI Taxonomy" id="2838623"/>
    <lineage>
        <taxon>Bacteria</taxon>
        <taxon>Bacillati</taxon>
        <taxon>Bacillota</taxon>
        <taxon>Clostridia</taxon>
        <taxon>Eubacteriales</taxon>
        <taxon>Intestinimonas</taxon>
    </lineage>
</organism>
<comment type="caution">
    <text evidence="2">The sequence shown here is derived from an EMBL/GenBank/DDBJ whole genome shotgun (WGS) entry which is preliminary data.</text>
</comment>
<proteinExistence type="predicted"/>
<dbReference type="Gene3D" id="1.10.260.40">
    <property type="entry name" value="lambda repressor-like DNA-binding domains"/>
    <property type="match status" value="1"/>
</dbReference>
<name>A0A9D2NZM8_9FIRM</name>
<protein>
    <submittedName>
        <fullName evidence="2">Helix-turn-helix domain-containing protein</fullName>
    </submittedName>
</protein>